<name>A0ABS3YML3_9BACT</name>
<evidence type="ECO:0000259" key="1">
    <source>
        <dbReference type="Pfam" id="PF05685"/>
    </source>
</evidence>
<keyword evidence="2" id="KW-0540">Nuclease</keyword>
<comment type="caution">
    <text evidence="2">The sequence shown here is derived from an EMBL/GenBank/DDBJ whole genome shotgun (WGS) entry which is preliminary data.</text>
</comment>
<protein>
    <submittedName>
        <fullName evidence="2">Uma2 family endonuclease</fullName>
    </submittedName>
</protein>
<proteinExistence type="predicted"/>
<dbReference type="PANTHER" id="PTHR36558">
    <property type="entry name" value="GLR1098 PROTEIN"/>
    <property type="match status" value="1"/>
</dbReference>
<feature type="domain" description="Putative restriction endonuclease" evidence="1">
    <location>
        <begin position="12"/>
        <end position="171"/>
    </location>
</feature>
<dbReference type="CDD" id="cd06260">
    <property type="entry name" value="DUF820-like"/>
    <property type="match status" value="1"/>
</dbReference>
<accession>A0ABS3YML3</accession>
<dbReference type="GO" id="GO:0004519">
    <property type="term" value="F:endonuclease activity"/>
    <property type="evidence" value="ECO:0007669"/>
    <property type="project" value="UniProtKB-KW"/>
</dbReference>
<reference evidence="2 3" key="1">
    <citation type="submission" date="2021-03" db="EMBL/GenBank/DDBJ databases">
        <title>Assistant Professor.</title>
        <authorList>
            <person name="Huq M.A."/>
        </authorList>
    </citation>
    <scope>NUCLEOTIDE SEQUENCE [LARGE SCALE GENOMIC DNA]</scope>
    <source>
        <strain evidence="2 3">MAH-29</strain>
    </source>
</reference>
<organism evidence="2 3">
    <name type="scientific">Niastella soli</name>
    <dbReference type="NCBI Taxonomy" id="2821487"/>
    <lineage>
        <taxon>Bacteria</taxon>
        <taxon>Pseudomonadati</taxon>
        <taxon>Bacteroidota</taxon>
        <taxon>Chitinophagia</taxon>
        <taxon>Chitinophagales</taxon>
        <taxon>Chitinophagaceae</taxon>
        <taxon>Niastella</taxon>
    </lineage>
</organism>
<dbReference type="Pfam" id="PF05685">
    <property type="entry name" value="Uma2"/>
    <property type="match status" value="1"/>
</dbReference>
<keyword evidence="2" id="KW-0255">Endonuclease</keyword>
<dbReference type="Proteomes" id="UP000677244">
    <property type="component" value="Unassembled WGS sequence"/>
</dbReference>
<dbReference type="EMBL" id="JAGHKO010000001">
    <property type="protein sequence ID" value="MBO9199089.1"/>
    <property type="molecule type" value="Genomic_DNA"/>
</dbReference>
<evidence type="ECO:0000313" key="2">
    <source>
        <dbReference type="EMBL" id="MBO9199089.1"/>
    </source>
</evidence>
<keyword evidence="2" id="KW-0378">Hydrolase</keyword>
<dbReference type="PANTHER" id="PTHR36558:SF1">
    <property type="entry name" value="RESTRICTION ENDONUCLEASE DOMAIN-CONTAINING PROTEIN-RELATED"/>
    <property type="match status" value="1"/>
</dbReference>
<dbReference type="Gene3D" id="3.90.1570.10">
    <property type="entry name" value="tt1808, chain A"/>
    <property type="match status" value="1"/>
</dbReference>
<dbReference type="InterPro" id="IPR012296">
    <property type="entry name" value="Nuclease_put_TT1808"/>
</dbReference>
<dbReference type="InterPro" id="IPR008538">
    <property type="entry name" value="Uma2"/>
</dbReference>
<dbReference type="SUPFAM" id="SSF52980">
    <property type="entry name" value="Restriction endonuclease-like"/>
    <property type="match status" value="1"/>
</dbReference>
<evidence type="ECO:0000313" key="3">
    <source>
        <dbReference type="Proteomes" id="UP000677244"/>
    </source>
</evidence>
<dbReference type="RefSeq" id="WP_209137165.1">
    <property type="nucleotide sequence ID" value="NZ_JAGHKO010000001.1"/>
</dbReference>
<sequence length="198" mass="22453">MGAPAMKYVSPQEYLEMERESPIKHQYLDGEVVAMSGASLAHNYIVGNLLREIGGFLKGKSCRINPSDLRISIPPANSYTYPDATIICGKPEMEDDKFDTARNPSVIFEVLSGSTKDYDKGNKFLYYQRIPALKEYILIDSFKKYAVIYTRQSTDLWKVETFEAENSTLPIKTIDYKLSFDDLYSDVTFKDAPPTITP</sequence>
<gene>
    <name evidence="2" type="ORF">J7I42_02365</name>
</gene>
<dbReference type="InterPro" id="IPR011335">
    <property type="entry name" value="Restrct_endonuc-II-like"/>
</dbReference>
<keyword evidence="3" id="KW-1185">Reference proteome</keyword>